<evidence type="ECO:0000313" key="3">
    <source>
        <dbReference type="EMBL" id="KAK3511690.1"/>
    </source>
</evidence>
<dbReference type="EMBL" id="JAUCMX010000024">
    <property type="protein sequence ID" value="KAK3511690.1"/>
    <property type="molecule type" value="Genomic_DNA"/>
</dbReference>
<feature type="signal peptide" evidence="2">
    <location>
        <begin position="1"/>
        <end position="15"/>
    </location>
</feature>
<gene>
    <name evidence="3" type="ORF">QTP70_014535</name>
</gene>
<feature type="chain" id="PRO_5041964736" evidence="2">
    <location>
        <begin position="16"/>
        <end position="113"/>
    </location>
</feature>
<name>A0AAE0Q1F1_9TELE</name>
<proteinExistence type="predicted"/>
<dbReference type="Proteomes" id="UP001274896">
    <property type="component" value="Unassembled WGS sequence"/>
</dbReference>
<dbReference type="AlphaFoldDB" id="A0AAE0Q1F1"/>
<protein>
    <submittedName>
        <fullName evidence="3">Uncharacterized protein</fullName>
    </submittedName>
</protein>
<sequence length="113" mass="12816">MLRLLHHCLIAVCLAGSLMLLPLFCAGIQIIVPDREYDSTPLPDYDYNATFDYTFFSNSSTDELERFFKEKESENEDAVLDITDTIPTVSNVSDEDSEEGQRWTNNLSGEPET</sequence>
<feature type="region of interest" description="Disordered" evidence="1">
    <location>
        <begin position="79"/>
        <end position="113"/>
    </location>
</feature>
<feature type="compositionally biased region" description="Polar residues" evidence="1">
    <location>
        <begin position="102"/>
        <end position="113"/>
    </location>
</feature>
<evidence type="ECO:0000256" key="1">
    <source>
        <dbReference type="SAM" id="MobiDB-lite"/>
    </source>
</evidence>
<evidence type="ECO:0000256" key="2">
    <source>
        <dbReference type="SAM" id="SignalP"/>
    </source>
</evidence>
<reference evidence="3" key="1">
    <citation type="submission" date="2023-06" db="EMBL/GenBank/DDBJ databases">
        <title>Male Hemibagrus guttatus genome.</title>
        <authorList>
            <person name="Bian C."/>
        </authorList>
    </citation>
    <scope>NUCLEOTIDE SEQUENCE</scope>
    <source>
        <strain evidence="3">Male_cb2023</strain>
        <tissue evidence="3">Muscle</tissue>
    </source>
</reference>
<keyword evidence="2" id="KW-0732">Signal</keyword>
<accession>A0AAE0Q1F1</accession>
<keyword evidence="4" id="KW-1185">Reference proteome</keyword>
<organism evidence="3 4">
    <name type="scientific">Hemibagrus guttatus</name>
    <dbReference type="NCBI Taxonomy" id="175788"/>
    <lineage>
        <taxon>Eukaryota</taxon>
        <taxon>Metazoa</taxon>
        <taxon>Chordata</taxon>
        <taxon>Craniata</taxon>
        <taxon>Vertebrata</taxon>
        <taxon>Euteleostomi</taxon>
        <taxon>Actinopterygii</taxon>
        <taxon>Neopterygii</taxon>
        <taxon>Teleostei</taxon>
        <taxon>Ostariophysi</taxon>
        <taxon>Siluriformes</taxon>
        <taxon>Bagridae</taxon>
        <taxon>Hemibagrus</taxon>
    </lineage>
</organism>
<evidence type="ECO:0000313" key="4">
    <source>
        <dbReference type="Proteomes" id="UP001274896"/>
    </source>
</evidence>
<comment type="caution">
    <text evidence="3">The sequence shown here is derived from an EMBL/GenBank/DDBJ whole genome shotgun (WGS) entry which is preliminary data.</text>
</comment>